<evidence type="ECO:0000313" key="12">
    <source>
        <dbReference type="Proteomes" id="UP000494040"/>
    </source>
</evidence>
<dbReference type="GO" id="GO:0004222">
    <property type="term" value="F:metalloendopeptidase activity"/>
    <property type="evidence" value="ECO:0007669"/>
    <property type="project" value="InterPro"/>
</dbReference>
<evidence type="ECO:0008006" key="13">
    <source>
        <dbReference type="Google" id="ProtNLM"/>
    </source>
</evidence>
<dbReference type="AlphaFoldDB" id="A0A8I6RM94"/>
<dbReference type="GO" id="GO:0006508">
    <property type="term" value="P:proteolysis"/>
    <property type="evidence" value="ECO:0007669"/>
    <property type="project" value="UniProtKB-KW"/>
</dbReference>
<dbReference type="PROSITE" id="PS00143">
    <property type="entry name" value="INSULINASE"/>
    <property type="match status" value="1"/>
</dbReference>
<keyword evidence="3" id="KW-0479">Metal-binding</keyword>
<feature type="domain" description="Peptidase M16 middle/third" evidence="10">
    <location>
        <begin position="471"/>
        <end position="753"/>
    </location>
</feature>
<dbReference type="Pfam" id="PF00675">
    <property type="entry name" value="Peptidase_M16"/>
    <property type="match status" value="1"/>
</dbReference>
<dbReference type="GO" id="GO:0046872">
    <property type="term" value="F:metal ion binding"/>
    <property type="evidence" value="ECO:0007669"/>
    <property type="project" value="UniProtKB-KW"/>
</dbReference>
<dbReference type="Pfam" id="PF05193">
    <property type="entry name" value="Peptidase_M16_C"/>
    <property type="match status" value="2"/>
</dbReference>
<keyword evidence="6" id="KW-0482">Metalloprotease</keyword>
<evidence type="ECO:0000256" key="7">
    <source>
        <dbReference type="RuleBase" id="RU004447"/>
    </source>
</evidence>
<comment type="similarity">
    <text evidence="1 7">Belongs to the peptidase M16 family.</text>
</comment>
<dbReference type="GeneID" id="106666326"/>
<evidence type="ECO:0000256" key="3">
    <source>
        <dbReference type="ARBA" id="ARBA00022723"/>
    </source>
</evidence>
<dbReference type="Gene3D" id="3.30.830.10">
    <property type="entry name" value="Metalloenzyme, LuxS/M16 peptidase-like"/>
    <property type="match status" value="4"/>
</dbReference>
<feature type="domain" description="Peptidase M16 C-terminal" evidence="9">
    <location>
        <begin position="284"/>
        <end position="465"/>
    </location>
</feature>
<keyword evidence="5" id="KW-0862">Zinc</keyword>
<evidence type="ECO:0000256" key="1">
    <source>
        <dbReference type="ARBA" id="ARBA00007261"/>
    </source>
</evidence>
<feature type="domain" description="Peptidase M16 C-terminal" evidence="9">
    <location>
        <begin position="759"/>
        <end position="940"/>
    </location>
</feature>
<feature type="domain" description="Peptidase M16 N-terminal" evidence="8">
    <location>
        <begin position="130"/>
        <end position="251"/>
    </location>
</feature>
<dbReference type="RefSeq" id="XP_014248916.1">
    <property type="nucleotide sequence ID" value="XM_014393430.2"/>
</dbReference>
<dbReference type="InterPro" id="IPR001431">
    <property type="entry name" value="Pept_M16_Zn_BS"/>
</dbReference>
<dbReference type="PANTHER" id="PTHR43690:SF18">
    <property type="entry name" value="INSULIN-DEGRADING ENZYME-RELATED"/>
    <property type="match status" value="1"/>
</dbReference>
<reference evidence="11" key="1">
    <citation type="submission" date="2022-01" db="UniProtKB">
        <authorList>
            <consortium name="EnsemblMetazoa"/>
        </authorList>
    </citation>
    <scope>IDENTIFICATION</scope>
</reference>
<accession>A0A8I6RM94</accession>
<evidence type="ECO:0000256" key="4">
    <source>
        <dbReference type="ARBA" id="ARBA00022801"/>
    </source>
</evidence>
<keyword evidence="4" id="KW-0378">Hydrolase</keyword>
<dbReference type="OMA" id="INQVMEH"/>
<evidence type="ECO:0000313" key="11">
    <source>
        <dbReference type="EnsemblMetazoa" id="XP_014248916.1"/>
    </source>
</evidence>
<evidence type="ECO:0000259" key="9">
    <source>
        <dbReference type="Pfam" id="PF05193"/>
    </source>
</evidence>
<keyword evidence="12" id="KW-1185">Reference proteome</keyword>
<dbReference type="FunFam" id="3.30.830.10:FF:000005">
    <property type="entry name" value="nardilysin isoform X1"/>
    <property type="match status" value="1"/>
</dbReference>
<dbReference type="PANTHER" id="PTHR43690">
    <property type="entry name" value="NARDILYSIN"/>
    <property type="match status" value="1"/>
</dbReference>
<evidence type="ECO:0000256" key="6">
    <source>
        <dbReference type="ARBA" id="ARBA00023049"/>
    </source>
</evidence>
<organism evidence="11 12">
    <name type="scientific">Cimex lectularius</name>
    <name type="common">Bed bug</name>
    <name type="synonym">Acanthia lectularia</name>
    <dbReference type="NCBI Taxonomy" id="79782"/>
    <lineage>
        <taxon>Eukaryota</taxon>
        <taxon>Metazoa</taxon>
        <taxon>Ecdysozoa</taxon>
        <taxon>Arthropoda</taxon>
        <taxon>Hexapoda</taxon>
        <taxon>Insecta</taxon>
        <taxon>Pterygota</taxon>
        <taxon>Neoptera</taxon>
        <taxon>Paraneoptera</taxon>
        <taxon>Hemiptera</taxon>
        <taxon>Heteroptera</taxon>
        <taxon>Panheteroptera</taxon>
        <taxon>Cimicomorpha</taxon>
        <taxon>Cimicidae</taxon>
        <taxon>Cimex</taxon>
    </lineage>
</organism>
<dbReference type="InterPro" id="IPR011765">
    <property type="entry name" value="Pept_M16_N"/>
</dbReference>
<dbReference type="EnsemblMetazoa" id="XM_014393430.2">
    <property type="protein sequence ID" value="XP_014248916.1"/>
    <property type="gene ID" value="LOC106666326"/>
</dbReference>
<dbReference type="OrthoDB" id="952271at2759"/>
<evidence type="ECO:0000259" key="10">
    <source>
        <dbReference type="Pfam" id="PF16187"/>
    </source>
</evidence>
<evidence type="ECO:0000259" key="8">
    <source>
        <dbReference type="Pfam" id="PF00675"/>
    </source>
</evidence>
<dbReference type="KEGG" id="clec:106666326"/>
<dbReference type="InterPro" id="IPR050626">
    <property type="entry name" value="Peptidase_M16"/>
</dbReference>
<dbReference type="InterPro" id="IPR032632">
    <property type="entry name" value="Peptidase_M16_M"/>
</dbReference>
<evidence type="ECO:0000256" key="5">
    <source>
        <dbReference type="ARBA" id="ARBA00022833"/>
    </source>
</evidence>
<dbReference type="InterPro" id="IPR011249">
    <property type="entry name" value="Metalloenz_LuxS/M16"/>
</dbReference>
<name>A0A8I6RM94_CIMLE</name>
<dbReference type="Pfam" id="PF16187">
    <property type="entry name" value="Peptidase_M16_M"/>
    <property type="match status" value="1"/>
</dbReference>
<keyword evidence="2" id="KW-0645">Protease</keyword>
<proteinExistence type="inferred from homology"/>
<evidence type="ECO:0000256" key="2">
    <source>
        <dbReference type="ARBA" id="ARBA00022670"/>
    </source>
</evidence>
<dbReference type="Proteomes" id="UP000494040">
    <property type="component" value="Unassembled WGS sequence"/>
</dbReference>
<dbReference type="InterPro" id="IPR007863">
    <property type="entry name" value="Peptidase_M16_C"/>
</dbReference>
<protein>
    <recommendedName>
        <fullName evidence="13">Nardilysin</fullName>
    </recommendedName>
</protein>
<sequence length="1068" mass="123739">MLRGSVNCFRLLVGARNMSKRFKSDMPPGARSGSPTENIINEDTYYENFTELPAPIKSPSDKKIYSALKLQNGLVCTIVSDVTNLVELEELDSDIDETSSSDYYSDSVSVTSDQSLDLDSRQSKIPPKEEKLAACSLTVNVGSFSDPEAIQGLAHFVEHMVFMGSSKYPKENEFDSFITKNGGSDNATTECEYTTFYFECQERHLEKALDIFSQFFKAPLMKKEAMTRERQAIESEFQMALPSDTYRKQQLLCSMVHENNPAHKFTWGNELTLKANITDDFLYKSAHNFRKEHYSAHRMKLAIQARLPEELLRKWVINYFSGIKNNGSPKVVFKVPNPTGENFNKLYYVESVNDTFRLDMSWMLPPVIDHYRSKPLSYLSSIIGHEGKGSLLSYLKKKLWVMSLTAGNSDEGLSSNSIYSIFSISMFLTDLGRSHLDEVLLAVFSYLKMLRMNCPNEYLFNELKTIADVDFKYQEESDAVTNVENLSENMLYYNSEEFITGPELYFEYNPELIVKFLNMMQHYNVNIMVSAKATANHMTLNRVEPWFNTRYYTSDIPQQWIKDWKDIHIMDDFHLPEVNNFITNDFSLIESSKVSRYPEKCKSNDQITIWYKGDDKFLLPVGFVGIHILKNNLHKNSLTTVMASVYVRALKELLMERLYPACAALYEFSFEVNEYGISINAYGYNQNLHLLLDEIAQGIFNIGSNISIGFFNAIQEVLLRNFYNENLNTSSVARELRMSILVKEYYSHLDKFRALKVLDYDTFLNFIADFFKNVRFQCLVQGNLTKDEAIACCENFVSKLKSTPLSDDNLPHFTVLELPIGEKCVRVNSFNLEDKNCVTTNYYQFCPGYIKDCVALELILMMMEEPLFDKLRTQEQLGYDVSCSVKEIYGIIGFTISVHSQIDKFTVDHIQSRMADFLHKFQDFIKKMPDEEFKDAANTLIKVKKCVDTHLKEEARRNWIEIKNMEYVFDRIEKEIKCICALKKKHLNQLLGKYLSPDKNYKKLTIQVVGHKTARCETKKDYNPSNIPEELMYEFVHYATDQQYHHFITDLYEFKNNLNSYPHHKLIS</sequence>
<dbReference type="SUPFAM" id="SSF63411">
    <property type="entry name" value="LuxS/MPP-like metallohydrolase"/>
    <property type="match status" value="4"/>
</dbReference>